<proteinExistence type="predicted"/>
<protein>
    <submittedName>
        <fullName evidence="2">Uncharacterized protein</fullName>
    </submittedName>
</protein>
<name>A0A4Y2VTG1_ARAVE</name>
<evidence type="ECO:0000313" key="3">
    <source>
        <dbReference type="Proteomes" id="UP000499080"/>
    </source>
</evidence>
<organism evidence="2 3">
    <name type="scientific">Araneus ventricosus</name>
    <name type="common">Orbweaver spider</name>
    <name type="synonym">Epeira ventricosa</name>
    <dbReference type="NCBI Taxonomy" id="182803"/>
    <lineage>
        <taxon>Eukaryota</taxon>
        <taxon>Metazoa</taxon>
        <taxon>Ecdysozoa</taxon>
        <taxon>Arthropoda</taxon>
        <taxon>Chelicerata</taxon>
        <taxon>Arachnida</taxon>
        <taxon>Araneae</taxon>
        <taxon>Araneomorphae</taxon>
        <taxon>Entelegynae</taxon>
        <taxon>Araneoidea</taxon>
        <taxon>Araneidae</taxon>
        <taxon>Araneus</taxon>
    </lineage>
</organism>
<sequence length="34" mass="3850">KEKEESPDPDFGEKQLATAEEQETVDLNDINDQS</sequence>
<evidence type="ECO:0000313" key="2">
    <source>
        <dbReference type="EMBL" id="GBO28439.1"/>
    </source>
</evidence>
<dbReference type="Proteomes" id="UP000499080">
    <property type="component" value="Unassembled WGS sequence"/>
</dbReference>
<feature type="region of interest" description="Disordered" evidence="1">
    <location>
        <begin position="1"/>
        <end position="34"/>
    </location>
</feature>
<accession>A0A4Y2VTG1</accession>
<reference evidence="2 3" key="1">
    <citation type="journal article" date="2019" name="Sci. Rep.">
        <title>Orb-weaving spider Araneus ventricosus genome elucidates the spidroin gene catalogue.</title>
        <authorList>
            <person name="Kono N."/>
            <person name="Nakamura H."/>
            <person name="Ohtoshi R."/>
            <person name="Moran D.A.P."/>
            <person name="Shinohara A."/>
            <person name="Yoshida Y."/>
            <person name="Fujiwara M."/>
            <person name="Mori M."/>
            <person name="Tomita M."/>
            <person name="Arakawa K."/>
        </authorList>
    </citation>
    <scope>NUCLEOTIDE SEQUENCE [LARGE SCALE GENOMIC DNA]</scope>
</reference>
<keyword evidence="3" id="KW-1185">Reference proteome</keyword>
<feature type="non-terminal residue" evidence="2">
    <location>
        <position position="1"/>
    </location>
</feature>
<dbReference type="AlphaFoldDB" id="A0A4Y2VTG1"/>
<comment type="caution">
    <text evidence="2">The sequence shown here is derived from an EMBL/GenBank/DDBJ whole genome shotgun (WGS) entry which is preliminary data.</text>
</comment>
<evidence type="ECO:0000256" key="1">
    <source>
        <dbReference type="SAM" id="MobiDB-lite"/>
    </source>
</evidence>
<dbReference type="EMBL" id="BGPR01051497">
    <property type="protein sequence ID" value="GBO28439.1"/>
    <property type="molecule type" value="Genomic_DNA"/>
</dbReference>
<gene>
    <name evidence="2" type="ORF">AVEN_114643_1</name>
</gene>